<feature type="region of interest" description="Disordered" evidence="1">
    <location>
        <begin position="23"/>
        <end position="58"/>
    </location>
</feature>
<dbReference type="Proteomes" id="UP000480178">
    <property type="component" value="Chromosome"/>
</dbReference>
<feature type="chain" id="PRO_5025408102" evidence="2">
    <location>
        <begin position="20"/>
        <end position="284"/>
    </location>
</feature>
<dbReference type="PROSITE" id="PS51257">
    <property type="entry name" value="PROKAR_LIPOPROTEIN"/>
    <property type="match status" value="1"/>
</dbReference>
<dbReference type="Gene3D" id="2.60.120.560">
    <property type="entry name" value="Exo-inulinase, domain 1"/>
    <property type="match status" value="1"/>
</dbReference>
<organism evidence="4 5">
    <name type="scientific">Rhodocytophaga rosea</name>
    <dbReference type="NCBI Taxonomy" id="2704465"/>
    <lineage>
        <taxon>Bacteria</taxon>
        <taxon>Pseudomonadati</taxon>
        <taxon>Bacteroidota</taxon>
        <taxon>Cytophagia</taxon>
        <taxon>Cytophagales</taxon>
        <taxon>Rhodocytophagaceae</taxon>
        <taxon>Rhodocytophaga</taxon>
    </lineage>
</organism>
<feature type="signal peptide" evidence="2">
    <location>
        <begin position="1"/>
        <end position="19"/>
    </location>
</feature>
<dbReference type="InterPro" id="IPR010496">
    <property type="entry name" value="AL/BT2_dom"/>
</dbReference>
<feature type="domain" description="3-keto-alpha-glucoside-1,2-lyase/3-keto-2-hydroxy-glucal hydratase" evidence="3">
    <location>
        <begin position="76"/>
        <end position="282"/>
    </location>
</feature>
<evidence type="ECO:0000313" key="5">
    <source>
        <dbReference type="Proteomes" id="UP000480178"/>
    </source>
</evidence>
<sequence>MYSSFKTGLAITAFFMATACDSGQKSDSQTDTTAVASDTSTTPTTPVGTTATGDVPAGATNTAALNTLTDQEKADGWKLLFDGQSTAGWRGYTKKTFPEKGWEVKDGALSVLASKTEGEGGGDIITENQYENFDLKFEFDYTPEANSGVLYRVKEVPNTPSWHSAPEYQVIDNAGWARKNDPNFNMDKHRTGDNYDFHAAPADYSKPAGEWNEGRIVVNNGKVEHWLNGKQTVSYDFNSQEWKDQVKKTKFAPYKDYGANKKGHIGIQDHGATVYYRNIKIKEL</sequence>
<protein>
    <submittedName>
        <fullName evidence="4">DUF1080 domain-containing protein</fullName>
    </submittedName>
</protein>
<dbReference type="RefSeq" id="WP_162445406.1">
    <property type="nucleotide sequence ID" value="NZ_CP048222.1"/>
</dbReference>
<reference evidence="4 5" key="1">
    <citation type="submission" date="2020-01" db="EMBL/GenBank/DDBJ databases">
        <authorList>
            <person name="Kim M.K."/>
        </authorList>
    </citation>
    <scope>NUCLEOTIDE SEQUENCE [LARGE SCALE GENOMIC DNA]</scope>
    <source>
        <strain evidence="4 5">172606-1</strain>
    </source>
</reference>
<dbReference type="KEGG" id="rhoz:GXP67_23625"/>
<name>A0A6C0GNA5_9BACT</name>
<dbReference type="EMBL" id="CP048222">
    <property type="protein sequence ID" value="QHT69417.1"/>
    <property type="molecule type" value="Genomic_DNA"/>
</dbReference>
<dbReference type="AlphaFoldDB" id="A0A6C0GNA5"/>
<gene>
    <name evidence="4" type="ORF">GXP67_23625</name>
</gene>
<evidence type="ECO:0000256" key="1">
    <source>
        <dbReference type="SAM" id="MobiDB-lite"/>
    </source>
</evidence>
<accession>A0A6C0GNA5</accession>
<dbReference type="GO" id="GO:0016787">
    <property type="term" value="F:hydrolase activity"/>
    <property type="evidence" value="ECO:0007669"/>
    <property type="project" value="InterPro"/>
</dbReference>
<keyword evidence="5" id="KW-1185">Reference proteome</keyword>
<proteinExistence type="predicted"/>
<keyword evidence="2" id="KW-0732">Signal</keyword>
<dbReference type="Pfam" id="PF06439">
    <property type="entry name" value="3keto-disac_hyd"/>
    <property type="match status" value="1"/>
</dbReference>
<feature type="compositionally biased region" description="Low complexity" evidence="1">
    <location>
        <begin position="30"/>
        <end position="58"/>
    </location>
</feature>
<evidence type="ECO:0000256" key="2">
    <source>
        <dbReference type="SAM" id="SignalP"/>
    </source>
</evidence>
<evidence type="ECO:0000313" key="4">
    <source>
        <dbReference type="EMBL" id="QHT69417.1"/>
    </source>
</evidence>
<evidence type="ECO:0000259" key="3">
    <source>
        <dbReference type="Pfam" id="PF06439"/>
    </source>
</evidence>